<sequence length="48" mass="5561">MKMWAPPNPFGLSLSKSSFFNARRRGRALRQPQGERQSMSRRSVSPIR</sequence>
<protein>
    <submittedName>
        <fullName evidence="2">Uncharacterized protein</fullName>
    </submittedName>
</protein>
<gene>
    <name evidence="2" type="ORF">AVDCRST_MAG39-612</name>
</gene>
<proteinExistence type="predicted"/>
<evidence type="ECO:0000313" key="2">
    <source>
        <dbReference type="EMBL" id="CAA9488558.1"/>
    </source>
</evidence>
<feature type="compositionally biased region" description="Polar residues" evidence="1">
    <location>
        <begin position="34"/>
        <end position="48"/>
    </location>
</feature>
<name>A0A6J4S368_9SPHN</name>
<dbReference type="AlphaFoldDB" id="A0A6J4S368"/>
<evidence type="ECO:0000256" key="1">
    <source>
        <dbReference type="SAM" id="MobiDB-lite"/>
    </source>
</evidence>
<organism evidence="2">
    <name type="scientific">uncultured Sphingomonadaceae bacterium</name>
    <dbReference type="NCBI Taxonomy" id="169976"/>
    <lineage>
        <taxon>Bacteria</taxon>
        <taxon>Pseudomonadati</taxon>
        <taxon>Pseudomonadota</taxon>
        <taxon>Alphaproteobacteria</taxon>
        <taxon>Sphingomonadales</taxon>
        <taxon>Sphingomonadaceae</taxon>
        <taxon>environmental samples</taxon>
    </lineage>
</organism>
<dbReference type="EMBL" id="CADCVW010000028">
    <property type="protein sequence ID" value="CAA9488558.1"/>
    <property type="molecule type" value="Genomic_DNA"/>
</dbReference>
<feature type="region of interest" description="Disordered" evidence="1">
    <location>
        <begin position="26"/>
        <end position="48"/>
    </location>
</feature>
<accession>A0A6J4S368</accession>
<reference evidence="2" key="1">
    <citation type="submission" date="2020-02" db="EMBL/GenBank/DDBJ databases">
        <authorList>
            <person name="Meier V. D."/>
        </authorList>
    </citation>
    <scope>NUCLEOTIDE SEQUENCE</scope>
    <source>
        <strain evidence="2">AVDCRST_MAG39</strain>
    </source>
</reference>